<dbReference type="OrthoDB" id="10634411at2759"/>
<proteinExistence type="predicted"/>
<evidence type="ECO:0000313" key="3">
    <source>
        <dbReference type="Proteomes" id="UP000076727"/>
    </source>
</evidence>
<feature type="region of interest" description="Disordered" evidence="1">
    <location>
        <begin position="125"/>
        <end position="147"/>
    </location>
</feature>
<evidence type="ECO:0000256" key="1">
    <source>
        <dbReference type="SAM" id="MobiDB-lite"/>
    </source>
</evidence>
<evidence type="ECO:0000313" key="2">
    <source>
        <dbReference type="EMBL" id="KZT68582.1"/>
    </source>
</evidence>
<accession>A0A165PSN5</accession>
<name>A0A165PSN5_9APHY</name>
<reference evidence="2 3" key="1">
    <citation type="journal article" date="2016" name="Mol. Biol. Evol.">
        <title>Comparative Genomics of Early-Diverging Mushroom-Forming Fungi Provides Insights into the Origins of Lignocellulose Decay Capabilities.</title>
        <authorList>
            <person name="Nagy L.G."/>
            <person name="Riley R."/>
            <person name="Tritt A."/>
            <person name="Adam C."/>
            <person name="Daum C."/>
            <person name="Floudas D."/>
            <person name="Sun H."/>
            <person name="Yadav J.S."/>
            <person name="Pangilinan J."/>
            <person name="Larsson K.H."/>
            <person name="Matsuura K."/>
            <person name="Barry K."/>
            <person name="Labutti K."/>
            <person name="Kuo R."/>
            <person name="Ohm R.A."/>
            <person name="Bhattacharya S.S."/>
            <person name="Shirouzu T."/>
            <person name="Yoshinaga Y."/>
            <person name="Martin F.M."/>
            <person name="Grigoriev I.V."/>
            <person name="Hibbett D.S."/>
        </authorList>
    </citation>
    <scope>NUCLEOTIDE SEQUENCE [LARGE SCALE GENOMIC DNA]</scope>
    <source>
        <strain evidence="2 3">L-15889</strain>
    </source>
</reference>
<dbReference type="Proteomes" id="UP000076727">
    <property type="component" value="Unassembled WGS sequence"/>
</dbReference>
<gene>
    <name evidence="2" type="ORF">DAEQUDRAFT_727703</name>
</gene>
<sequence>MNLKDATVSPYGIKKSLDTLVSNIKSPHLKSLRIRIRIERLDVPEDSLRDEETIAGHDVTRFHTVLCDSVFDGLRGGGVHIEIDSCGLDNRQASKLSLMATVKRQVSSQFAPWLDRGVLVLQFYPDPDPTPPSPAQSEDAEVDCKQS</sequence>
<dbReference type="EMBL" id="KV429065">
    <property type="protein sequence ID" value="KZT68582.1"/>
    <property type="molecule type" value="Genomic_DNA"/>
</dbReference>
<organism evidence="2 3">
    <name type="scientific">Daedalea quercina L-15889</name>
    <dbReference type="NCBI Taxonomy" id="1314783"/>
    <lineage>
        <taxon>Eukaryota</taxon>
        <taxon>Fungi</taxon>
        <taxon>Dikarya</taxon>
        <taxon>Basidiomycota</taxon>
        <taxon>Agaricomycotina</taxon>
        <taxon>Agaricomycetes</taxon>
        <taxon>Polyporales</taxon>
        <taxon>Fomitopsis</taxon>
    </lineage>
</organism>
<dbReference type="AlphaFoldDB" id="A0A165PSN5"/>
<keyword evidence="3" id="KW-1185">Reference proteome</keyword>
<protein>
    <submittedName>
        <fullName evidence="2">Uncharacterized protein</fullName>
    </submittedName>
</protein>